<feature type="transmembrane region" description="Helical" evidence="6">
    <location>
        <begin position="269"/>
        <end position="289"/>
    </location>
</feature>
<comment type="subcellular location">
    <subcellularLocation>
        <location evidence="1">Cell membrane</location>
        <topology evidence="1">Multi-pass membrane protein</topology>
    </subcellularLocation>
</comment>
<evidence type="ECO:0000259" key="7">
    <source>
        <dbReference type="PROSITE" id="PS50850"/>
    </source>
</evidence>
<dbReference type="PROSITE" id="PS50850">
    <property type="entry name" value="MFS"/>
    <property type="match status" value="1"/>
</dbReference>
<keyword evidence="5 6" id="KW-0472">Membrane</keyword>
<dbReference type="OrthoDB" id="272777at2"/>
<feature type="transmembrane region" description="Helical" evidence="6">
    <location>
        <begin position="155"/>
        <end position="179"/>
    </location>
</feature>
<sequence>MRAGLSLLCLTYVLSQFYRAFLAVLGPVLLRDIGAGPDDLATASGLWFLAFGLAQLPIGWALDRFGPRRTASAFLAIGGAGGALMFAVAATPMQINIAMMLIGAGCAPILVSAFYLLARQGTPAQFATTASLVLGIGSVGNLGASWPMAFAVETVGWRAALTLLAALTAAAAAALFILLRDPEAPEGGQRGSVLDLLKMRALWPIIPMMFVCYAPAAAVRGLWIGPYLSDVFGLTTSQLGQASLVMGVAMICGTLAYGPLDRVFGTHKWVILIGNVMCAASALALAAFAGQNAVLGIALCAAIGFFGATFPILIAHTRGFFPAHLAGRGVTLMNLFGIGGVGAAQLASGAIHSNVAAGAGDLASYSALFAFFGAALLIGVVIYLFSRDAPA</sequence>
<evidence type="ECO:0000256" key="1">
    <source>
        <dbReference type="ARBA" id="ARBA00004651"/>
    </source>
</evidence>
<dbReference type="InterPro" id="IPR020846">
    <property type="entry name" value="MFS_dom"/>
</dbReference>
<accession>A0A1N7ER76</accession>
<feature type="transmembrane region" description="Helical" evidence="6">
    <location>
        <begin position="43"/>
        <end position="62"/>
    </location>
</feature>
<dbReference type="PANTHER" id="PTHR43124">
    <property type="entry name" value="PURINE EFFLUX PUMP PBUE"/>
    <property type="match status" value="1"/>
</dbReference>
<proteinExistence type="predicted"/>
<protein>
    <submittedName>
        <fullName evidence="8">Predicted arabinose efflux permease, MFS family</fullName>
    </submittedName>
</protein>
<dbReference type="AlphaFoldDB" id="A0A1N7ER76"/>
<dbReference type="GO" id="GO:0005886">
    <property type="term" value="C:plasma membrane"/>
    <property type="evidence" value="ECO:0007669"/>
    <property type="project" value="UniProtKB-SubCell"/>
</dbReference>
<evidence type="ECO:0000256" key="6">
    <source>
        <dbReference type="SAM" id="Phobius"/>
    </source>
</evidence>
<dbReference type="Pfam" id="PF07690">
    <property type="entry name" value="MFS_1"/>
    <property type="match status" value="1"/>
</dbReference>
<gene>
    <name evidence="8" type="ORF">SAMN05421666_0455</name>
</gene>
<reference evidence="8 9" key="1">
    <citation type="submission" date="2017-01" db="EMBL/GenBank/DDBJ databases">
        <authorList>
            <person name="Mah S.A."/>
            <person name="Swanson W.J."/>
            <person name="Moy G.W."/>
            <person name="Vacquier V.D."/>
        </authorList>
    </citation>
    <scope>NUCLEOTIDE SEQUENCE [LARGE SCALE GENOMIC DNA]</scope>
    <source>
        <strain evidence="8 9">DSM 29590</strain>
    </source>
</reference>
<organism evidence="8 9">
    <name type="scientific">Roseovarius nanhaiticus</name>
    <dbReference type="NCBI Taxonomy" id="573024"/>
    <lineage>
        <taxon>Bacteria</taxon>
        <taxon>Pseudomonadati</taxon>
        <taxon>Pseudomonadota</taxon>
        <taxon>Alphaproteobacteria</taxon>
        <taxon>Rhodobacterales</taxon>
        <taxon>Roseobacteraceae</taxon>
        <taxon>Roseovarius</taxon>
    </lineage>
</organism>
<dbReference type="InterPro" id="IPR050189">
    <property type="entry name" value="MFS_Efflux_Transporters"/>
</dbReference>
<dbReference type="EMBL" id="FTNV01000001">
    <property type="protein sequence ID" value="SIR90445.1"/>
    <property type="molecule type" value="Genomic_DNA"/>
</dbReference>
<evidence type="ECO:0000256" key="3">
    <source>
        <dbReference type="ARBA" id="ARBA00022692"/>
    </source>
</evidence>
<keyword evidence="9" id="KW-1185">Reference proteome</keyword>
<dbReference type="PANTHER" id="PTHR43124:SF3">
    <property type="entry name" value="CHLORAMPHENICOL EFFLUX PUMP RV0191"/>
    <property type="match status" value="1"/>
</dbReference>
<evidence type="ECO:0000256" key="2">
    <source>
        <dbReference type="ARBA" id="ARBA00022475"/>
    </source>
</evidence>
<feature type="transmembrane region" description="Helical" evidence="6">
    <location>
        <begin position="97"/>
        <end position="118"/>
    </location>
</feature>
<feature type="transmembrane region" description="Helical" evidence="6">
    <location>
        <begin position="329"/>
        <end position="351"/>
    </location>
</feature>
<dbReference type="SUPFAM" id="SSF103473">
    <property type="entry name" value="MFS general substrate transporter"/>
    <property type="match status" value="1"/>
</dbReference>
<evidence type="ECO:0000256" key="4">
    <source>
        <dbReference type="ARBA" id="ARBA00022989"/>
    </source>
</evidence>
<dbReference type="RefSeq" id="WP_076530620.1">
    <property type="nucleotide sequence ID" value="NZ_FOAC01000001.1"/>
</dbReference>
<keyword evidence="4 6" id="KW-1133">Transmembrane helix</keyword>
<feature type="transmembrane region" description="Helical" evidence="6">
    <location>
        <begin position="363"/>
        <end position="385"/>
    </location>
</feature>
<evidence type="ECO:0000256" key="5">
    <source>
        <dbReference type="ARBA" id="ARBA00023136"/>
    </source>
</evidence>
<keyword evidence="2" id="KW-1003">Cell membrane</keyword>
<feature type="transmembrane region" description="Helical" evidence="6">
    <location>
        <begin position="239"/>
        <end position="257"/>
    </location>
</feature>
<feature type="domain" description="Major facilitator superfamily (MFS) profile" evidence="7">
    <location>
        <begin position="4"/>
        <end position="391"/>
    </location>
</feature>
<evidence type="ECO:0000313" key="9">
    <source>
        <dbReference type="Proteomes" id="UP000186019"/>
    </source>
</evidence>
<dbReference type="InterPro" id="IPR011701">
    <property type="entry name" value="MFS"/>
</dbReference>
<evidence type="ECO:0000313" key="8">
    <source>
        <dbReference type="EMBL" id="SIR90445.1"/>
    </source>
</evidence>
<feature type="transmembrane region" description="Helical" evidence="6">
    <location>
        <begin position="200"/>
        <end position="219"/>
    </location>
</feature>
<dbReference type="STRING" id="573024.SAMN05216208_1680"/>
<dbReference type="InterPro" id="IPR036259">
    <property type="entry name" value="MFS_trans_sf"/>
</dbReference>
<dbReference type="Proteomes" id="UP000186019">
    <property type="component" value="Unassembled WGS sequence"/>
</dbReference>
<dbReference type="GO" id="GO:0022857">
    <property type="term" value="F:transmembrane transporter activity"/>
    <property type="evidence" value="ECO:0007669"/>
    <property type="project" value="InterPro"/>
</dbReference>
<feature type="transmembrane region" description="Helical" evidence="6">
    <location>
        <begin position="74"/>
        <end position="91"/>
    </location>
</feature>
<feature type="transmembrane region" description="Helical" evidence="6">
    <location>
        <begin position="295"/>
        <end position="317"/>
    </location>
</feature>
<keyword evidence="3 6" id="KW-0812">Transmembrane</keyword>
<dbReference type="Gene3D" id="1.20.1250.20">
    <property type="entry name" value="MFS general substrate transporter like domains"/>
    <property type="match status" value="2"/>
</dbReference>
<name>A0A1N7ER76_9RHOB</name>
<feature type="transmembrane region" description="Helical" evidence="6">
    <location>
        <begin position="130"/>
        <end position="149"/>
    </location>
</feature>